<organism evidence="3 4">
    <name type="scientific">Sphaerisporangium flaviroseum</name>
    <dbReference type="NCBI Taxonomy" id="509199"/>
    <lineage>
        <taxon>Bacteria</taxon>
        <taxon>Bacillati</taxon>
        <taxon>Actinomycetota</taxon>
        <taxon>Actinomycetes</taxon>
        <taxon>Streptosporangiales</taxon>
        <taxon>Streptosporangiaceae</taxon>
        <taxon>Sphaerisporangium</taxon>
    </lineage>
</organism>
<dbReference type="CDD" id="cd04171">
    <property type="entry name" value="SelB"/>
    <property type="match status" value="1"/>
</dbReference>
<evidence type="ECO:0000259" key="2">
    <source>
        <dbReference type="PROSITE" id="PS51722"/>
    </source>
</evidence>
<dbReference type="Gene3D" id="3.40.50.300">
    <property type="entry name" value="P-loop containing nucleotide triphosphate hydrolases"/>
    <property type="match status" value="1"/>
</dbReference>
<accession>A0ABP7IFH1</accession>
<dbReference type="Gene3D" id="2.40.30.10">
    <property type="entry name" value="Translation factors"/>
    <property type="match status" value="1"/>
</dbReference>
<dbReference type="InterPro" id="IPR000795">
    <property type="entry name" value="T_Tr_GTP-bd_dom"/>
</dbReference>
<protein>
    <submittedName>
        <fullName evidence="3">Selenocysteine-specific translation elongation factor</fullName>
    </submittedName>
</protein>
<keyword evidence="1" id="KW-0342">GTP-binding</keyword>
<sequence>MMHVVATAGHVDHGKSTLVRALTGMEPDRLAEERRRGLTIELGYAWTTLPSGARLALVDVPGHERFLATMLAGVGPVPAAMIVVAADEGWMPQSEEHLVALEALGVRHLLLVVTRADLADPGPATIEARARLAAGGLSGVETVTVSGRTGAGLPGLLDALDRLVARLPPADDSAPVRLWVDRAFTVKGSGTVVTGTLPAGRITVGDELVLDGTPVRIRGLQALKEQVESVTGVARVAANLRGSFDRGTALITPSGWTETDLVDVRLSPAGPGTTGTAGTAASVAPMPGEVTAHIGSAAVSCQVRPLGKDTARLRLSRALPLHVGDVLLLRDPGRARDRLRVLAGATVLDVRPPPLRRRGAASERATQLADAPGAEFLLRTHRFLRTAELAAMGVVPPREAVAGDWHADPALWAALPARLAVAVREHGAAHPLDPGMPVEAARRVLDLPDRRLVHALIRAPLAVTGGRIVTEVPVLPRPVAAAVDRVRAELAADPFRAPDADRLAALGLGPKEMAAAARAGALLRLAPGVVLLPGADRRAAALLAELPQPFTVSQARQALGTSRRVAVPLLEHLDRLRLTVCLDDGRRRCAAYDADVPPE</sequence>
<dbReference type="Pfam" id="PF09107">
    <property type="entry name" value="WHD_3rd_SelB"/>
    <property type="match status" value="1"/>
</dbReference>
<dbReference type="Pfam" id="PF00009">
    <property type="entry name" value="GTP_EFTU"/>
    <property type="match status" value="1"/>
</dbReference>
<dbReference type="RefSeq" id="WP_344942634.1">
    <property type="nucleotide sequence ID" value="NZ_BAAAZR010000009.1"/>
</dbReference>
<dbReference type="PANTHER" id="PTHR43721:SF22">
    <property type="entry name" value="ELONGATION FACTOR TU, MITOCHONDRIAL"/>
    <property type="match status" value="1"/>
</dbReference>
<evidence type="ECO:0000313" key="4">
    <source>
        <dbReference type="Proteomes" id="UP001500888"/>
    </source>
</evidence>
<dbReference type="EMBL" id="BAAAZR010000009">
    <property type="protein sequence ID" value="GAA3817150.1"/>
    <property type="molecule type" value="Genomic_DNA"/>
</dbReference>
<keyword evidence="3" id="KW-0251">Elongation factor</keyword>
<proteinExistence type="predicted"/>
<dbReference type="SUPFAM" id="SSF52540">
    <property type="entry name" value="P-loop containing nucleoside triphosphate hydrolases"/>
    <property type="match status" value="1"/>
</dbReference>
<name>A0ABP7IFH1_9ACTN</name>
<dbReference type="InterPro" id="IPR027417">
    <property type="entry name" value="P-loop_NTPase"/>
</dbReference>
<gene>
    <name evidence="3" type="primary">selB</name>
    <name evidence="3" type="ORF">GCM10022226_42290</name>
</gene>
<dbReference type="InterPro" id="IPR009000">
    <property type="entry name" value="Transl_B-barrel_sf"/>
</dbReference>
<dbReference type="InterPro" id="IPR015191">
    <property type="entry name" value="SelB_WHD4"/>
</dbReference>
<evidence type="ECO:0000313" key="3">
    <source>
        <dbReference type="EMBL" id="GAA3817150.1"/>
    </source>
</evidence>
<dbReference type="InterPro" id="IPR036388">
    <property type="entry name" value="WH-like_DNA-bd_sf"/>
</dbReference>
<keyword evidence="4" id="KW-1185">Reference proteome</keyword>
<dbReference type="SUPFAM" id="SSF50447">
    <property type="entry name" value="Translation proteins"/>
    <property type="match status" value="1"/>
</dbReference>
<dbReference type="PANTHER" id="PTHR43721">
    <property type="entry name" value="ELONGATION FACTOR TU-RELATED"/>
    <property type="match status" value="1"/>
</dbReference>
<reference evidence="4" key="1">
    <citation type="journal article" date="2019" name="Int. J. Syst. Evol. Microbiol.">
        <title>The Global Catalogue of Microorganisms (GCM) 10K type strain sequencing project: providing services to taxonomists for standard genome sequencing and annotation.</title>
        <authorList>
            <consortium name="The Broad Institute Genomics Platform"/>
            <consortium name="The Broad Institute Genome Sequencing Center for Infectious Disease"/>
            <person name="Wu L."/>
            <person name="Ma J."/>
        </authorList>
    </citation>
    <scope>NUCLEOTIDE SEQUENCE [LARGE SCALE GENOMIC DNA]</scope>
    <source>
        <strain evidence="4">JCM 16908</strain>
    </source>
</reference>
<dbReference type="Proteomes" id="UP001500888">
    <property type="component" value="Unassembled WGS sequence"/>
</dbReference>
<comment type="caution">
    <text evidence="3">The sequence shown here is derived from an EMBL/GenBank/DDBJ whole genome shotgun (WGS) entry which is preliminary data.</text>
</comment>
<keyword evidence="1" id="KW-0547">Nucleotide-binding</keyword>
<dbReference type="SUPFAM" id="SSF46785">
    <property type="entry name" value="Winged helix' DNA-binding domain"/>
    <property type="match status" value="1"/>
</dbReference>
<dbReference type="Gene3D" id="1.10.10.10">
    <property type="entry name" value="Winged helix-like DNA-binding domain superfamily/Winged helix DNA-binding domain"/>
    <property type="match status" value="1"/>
</dbReference>
<evidence type="ECO:0000256" key="1">
    <source>
        <dbReference type="ARBA" id="ARBA00023134"/>
    </source>
</evidence>
<dbReference type="GO" id="GO:0003746">
    <property type="term" value="F:translation elongation factor activity"/>
    <property type="evidence" value="ECO:0007669"/>
    <property type="project" value="UniProtKB-KW"/>
</dbReference>
<dbReference type="InterPro" id="IPR036390">
    <property type="entry name" value="WH_DNA-bd_sf"/>
</dbReference>
<dbReference type="InterPro" id="IPR050055">
    <property type="entry name" value="EF-Tu_GTPase"/>
</dbReference>
<dbReference type="PROSITE" id="PS51722">
    <property type="entry name" value="G_TR_2"/>
    <property type="match status" value="1"/>
</dbReference>
<feature type="domain" description="Tr-type G" evidence="2">
    <location>
        <begin position="1"/>
        <end position="170"/>
    </location>
</feature>
<keyword evidence="3" id="KW-0648">Protein biosynthesis</keyword>